<proteinExistence type="predicted"/>
<dbReference type="Proteomes" id="UP001586593">
    <property type="component" value="Unassembled WGS sequence"/>
</dbReference>
<evidence type="ECO:0000313" key="1">
    <source>
        <dbReference type="EMBL" id="KAL1835399.1"/>
    </source>
</evidence>
<dbReference type="EMBL" id="JAZHXJ010003174">
    <property type="protein sequence ID" value="KAL1835399.1"/>
    <property type="molecule type" value="Genomic_DNA"/>
</dbReference>
<organism evidence="1 2">
    <name type="scientific">Phialemonium thermophilum</name>
    <dbReference type="NCBI Taxonomy" id="223376"/>
    <lineage>
        <taxon>Eukaryota</taxon>
        <taxon>Fungi</taxon>
        <taxon>Dikarya</taxon>
        <taxon>Ascomycota</taxon>
        <taxon>Pezizomycotina</taxon>
        <taxon>Sordariomycetes</taxon>
        <taxon>Sordariomycetidae</taxon>
        <taxon>Cephalothecales</taxon>
        <taxon>Cephalothecaceae</taxon>
        <taxon>Phialemonium</taxon>
    </lineage>
</organism>
<sequence length="119" mass="13305">MHKVPTPGFPLFQATLPRSRLLPRHRCDWERPRIFANHVRRPPPVPLPSSRPFVPPFFPPSSRPISTTPRTMAAQEYKIKGITSLDLQPGDKQEVELEGLDAKVLLLNAGGKVQAVGPR</sequence>
<reference evidence="1 2" key="1">
    <citation type="journal article" date="2024" name="Commun. Biol.">
        <title>Comparative genomic analysis of thermophilic fungi reveals convergent evolutionary adaptations and gene losses.</title>
        <authorList>
            <person name="Steindorff A.S."/>
            <person name="Aguilar-Pontes M.V."/>
            <person name="Robinson A.J."/>
            <person name="Andreopoulos B."/>
            <person name="LaButti K."/>
            <person name="Kuo A."/>
            <person name="Mondo S."/>
            <person name="Riley R."/>
            <person name="Otillar R."/>
            <person name="Haridas S."/>
            <person name="Lipzen A."/>
            <person name="Grimwood J."/>
            <person name="Schmutz J."/>
            <person name="Clum A."/>
            <person name="Reid I.D."/>
            <person name="Moisan M.C."/>
            <person name="Butler G."/>
            <person name="Nguyen T.T.M."/>
            <person name="Dewar K."/>
            <person name="Conant G."/>
            <person name="Drula E."/>
            <person name="Henrissat B."/>
            <person name="Hansel C."/>
            <person name="Singer S."/>
            <person name="Hutchinson M.I."/>
            <person name="de Vries R.P."/>
            <person name="Natvig D.O."/>
            <person name="Powell A.J."/>
            <person name="Tsang A."/>
            <person name="Grigoriev I.V."/>
        </authorList>
    </citation>
    <scope>NUCLEOTIDE SEQUENCE [LARGE SCALE GENOMIC DNA]</scope>
    <source>
        <strain evidence="1 2">ATCC 24622</strain>
    </source>
</reference>
<evidence type="ECO:0000313" key="2">
    <source>
        <dbReference type="Proteomes" id="UP001586593"/>
    </source>
</evidence>
<name>A0ABR3V0T9_9PEZI</name>
<gene>
    <name evidence="1" type="ORF">VTK73DRAFT_5682</name>
</gene>
<protein>
    <submittedName>
        <fullName evidence="1">Uncharacterized protein</fullName>
    </submittedName>
</protein>
<comment type="caution">
    <text evidence="1">The sequence shown here is derived from an EMBL/GenBank/DDBJ whole genome shotgun (WGS) entry which is preliminary data.</text>
</comment>
<accession>A0ABR3V0T9</accession>
<keyword evidence="2" id="KW-1185">Reference proteome</keyword>